<dbReference type="PANTHER" id="PTHR10091">
    <property type="entry name" value="ALDOSE-1-EPIMERASE"/>
    <property type="match status" value="1"/>
</dbReference>
<dbReference type="PANTHER" id="PTHR10091:SF0">
    <property type="entry name" value="GALACTOSE MUTAROTASE"/>
    <property type="match status" value="1"/>
</dbReference>
<organism evidence="1">
    <name type="scientific">Scrofimicrobium appendicitidis</name>
    <dbReference type="NCBI Taxonomy" id="3079930"/>
    <lineage>
        <taxon>Bacteria</taxon>
        <taxon>Bacillati</taxon>
        <taxon>Actinomycetota</taxon>
        <taxon>Actinomycetes</taxon>
        <taxon>Actinomycetales</taxon>
        <taxon>Actinomycetaceae</taxon>
        <taxon>Scrofimicrobium</taxon>
    </lineage>
</organism>
<accession>A0AAU7V534</accession>
<dbReference type="KEGG" id="sapp:SAC06_05515"/>
<name>A0AAU7V534_9ACTO</name>
<dbReference type="CDD" id="cd09022">
    <property type="entry name" value="Aldose_epim_Ec_YihR"/>
    <property type="match status" value="1"/>
</dbReference>
<reference evidence="1" key="1">
    <citation type="submission" date="2023-11" db="EMBL/GenBank/DDBJ databases">
        <title>Scrofimicrobium hongkongense sp. nov., isolated from a patient with peritonitis.</title>
        <authorList>
            <person name="Lao H.Y."/>
            <person name="Wong A.Y.P."/>
            <person name="Ng T.L."/>
            <person name="Wong R.Y.L."/>
            <person name="Yau M.C.Y."/>
            <person name="Lam J.Y.W."/>
            <person name="Siu G.K.H."/>
        </authorList>
    </citation>
    <scope>NUCLEOTIDE SEQUENCE</scope>
    <source>
        <strain evidence="1">R131</strain>
    </source>
</reference>
<proteinExistence type="predicted"/>
<dbReference type="GO" id="GO:0006006">
    <property type="term" value="P:glucose metabolic process"/>
    <property type="evidence" value="ECO:0007669"/>
    <property type="project" value="TreeGrafter"/>
</dbReference>
<dbReference type="GO" id="GO:0030246">
    <property type="term" value="F:carbohydrate binding"/>
    <property type="evidence" value="ECO:0007669"/>
    <property type="project" value="InterPro"/>
</dbReference>
<dbReference type="RefSeq" id="WP_350257322.1">
    <property type="nucleotide sequence ID" value="NZ_CP138335.1"/>
</dbReference>
<dbReference type="GO" id="GO:0033499">
    <property type="term" value="P:galactose catabolic process via UDP-galactose, Leloir pathway"/>
    <property type="evidence" value="ECO:0007669"/>
    <property type="project" value="TreeGrafter"/>
</dbReference>
<dbReference type="EMBL" id="CP138335">
    <property type="protein sequence ID" value="XBW07116.1"/>
    <property type="molecule type" value="Genomic_DNA"/>
</dbReference>
<dbReference type="AlphaFoldDB" id="A0AAU7V534"/>
<dbReference type="SUPFAM" id="SSF74650">
    <property type="entry name" value="Galactose mutarotase-like"/>
    <property type="match status" value="1"/>
</dbReference>
<evidence type="ECO:0000313" key="1">
    <source>
        <dbReference type="EMBL" id="XBW07116.1"/>
    </source>
</evidence>
<dbReference type="InterPro" id="IPR008183">
    <property type="entry name" value="Aldose_1/G6P_1-epimerase"/>
</dbReference>
<protein>
    <submittedName>
        <fullName evidence="1">Aldose-1-epimerase</fullName>
    </submittedName>
</protein>
<sequence>MHNAVNGTVITLEAGDYRAQLASVGATLVSLTRSGRDLVLPFPATELPTAYKGKILLPWPNRIEAGRYSYAGVDYQLPVNEVETGSAAHGFVTWLNWEVSGQGPTSVTFSLFLPPQRAYPFALRLETTYTLDAEAGLVCRVVAENIGEQTAPYGVAVHPYLTCNQAPLDRCLLLVPASSYLEVDENLIPTGEVSVDGTDYDFRTARTVADTMIDNAFGQLPPEEWNVDLTDPETAMTVRLTSDERWLQIYSADQLGRPGVAVEPMSCPPNAFNTGVDVVELSPGQLSTLSYSIREI</sequence>
<dbReference type="Pfam" id="PF01263">
    <property type="entry name" value="Aldose_epim"/>
    <property type="match status" value="1"/>
</dbReference>
<dbReference type="InterPro" id="IPR037480">
    <property type="entry name" value="YihR-like"/>
</dbReference>
<dbReference type="NCBIfam" id="NF011719">
    <property type="entry name" value="PRK15172.1"/>
    <property type="match status" value="1"/>
</dbReference>
<dbReference type="Gene3D" id="2.70.98.10">
    <property type="match status" value="1"/>
</dbReference>
<dbReference type="InterPro" id="IPR011013">
    <property type="entry name" value="Gal_mutarotase_sf_dom"/>
</dbReference>
<dbReference type="GO" id="GO:0004034">
    <property type="term" value="F:aldose 1-epimerase activity"/>
    <property type="evidence" value="ECO:0007669"/>
    <property type="project" value="TreeGrafter"/>
</dbReference>
<dbReference type="InterPro" id="IPR014718">
    <property type="entry name" value="GH-type_carb-bd"/>
</dbReference>
<gene>
    <name evidence="1" type="ORF">SAC06_05515</name>
</gene>